<sequence length="74" mass="7610">MLCALYGHSALDLRRDVKHQQQHAVWLAATAGLGQVVLLNPGKSVTQQGGSFGCRPFCVLPGSAGPMAGVHAAG</sequence>
<dbReference type="Proteomes" id="UP000239735">
    <property type="component" value="Unassembled WGS sequence"/>
</dbReference>
<proteinExistence type="predicted"/>
<evidence type="ECO:0000313" key="2">
    <source>
        <dbReference type="Proteomes" id="UP000239735"/>
    </source>
</evidence>
<organism evidence="1 2">
    <name type="scientific">Candidatus Sulfuritelmatomonas gaucii</name>
    <dbReference type="NCBI Taxonomy" id="2043161"/>
    <lineage>
        <taxon>Bacteria</taxon>
        <taxon>Pseudomonadati</taxon>
        <taxon>Acidobacteriota</taxon>
        <taxon>Terriglobia</taxon>
        <taxon>Terriglobales</taxon>
        <taxon>Acidobacteriaceae</taxon>
        <taxon>Candidatus Sulfuritelmatomonas</taxon>
    </lineage>
</organism>
<protein>
    <submittedName>
        <fullName evidence="1">Uncharacterized protein</fullName>
    </submittedName>
</protein>
<dbReference type="AlphaFoldDB" id="A0A2N9LI41"/>
<gene>
    <name evidence="1" type="ORF">SBA5_360031</name>
</gene>
<evidence type="ECO:0000313" key="1">
    <source>
        <dbReference type="EMBL" id="SPE22793.1"/>
    </source>
</evidence>
<reference evidence="2" key="1">
    <citation type="submission" date="2018-02" db="EMBL/GenBank/DDBJ databases">
        <authorList>
            <person name="Hausmann B."/>
        </authorList>
    </citation>
    <scope>NUCLEOTIDE SEQUENCE [LARGE SCALE GENOMIC DNA]</scope>
    <source>
        <strain evidence="2">Peat soil MAG SbA5</strain>
    </source>
</reference>
<accession>A0A2N9LI41</accession>
<dbReference type="EMBL" id="OKRB01000093">
    <property type="protein sequence ID" value="SPE22793.1"/>
    <property type="molecule type" value="Genomic_DNA"/>
</dbReference>
<name>A0A2N9LI41_9BACT</name>